<proteinExistence type="predicted"/>
<keyword evidence="3" id="KW-1185">Reference proteome</keyword>
<dbReference type="Pfam" id="PF11738">
    <property type="entry name" value="DUF3298"/>
    <property type="match status" value="1"/>
</dbReference>
<evidence type="ECO:0000313" key="2">
    <source>
        <dbReference type="EMBL" id="EDN00968.1"/>
    </source>
</evidence>
<dbReference type="RefSeq" id="WP_006571738.1">
    <property type="nucleotide sequence ID" value="NZ_AAXG02000008.1"/>
</dbReference>
<feature type="domain" description="DUF3298" evidence="1">
    <location>
        <begin position="142"/>
        <end position="217"/>
    </location>
</feature>
<gene>
    <name evidence="2" type="ORF">BACCAP_01190</name>
</gene>
<reference evidence="2 3" key="1">
    <citation type="submission" date="2007-04" db="EMBL/GenBank/DDBJ databases">
        <authorList>
            <person name="Fulton L."/>
            <person name="Clifton S."/>
            <person name="Fulton B."/>
            <person name="Xu J."/>
            <person name="Minx P."/>
            <person name="Pepin K.H."/>
            <person name="Johnson M."/>
            <person name="Thiruvilangam P."/>
            <person name="Bhonagiri V."/>
            <person name="Nash W.E."/>
            <person name="Mardis E.R."/>
            <person name="Wilson R.K."/>
        </authorList>
    </citation>
    <scope>NUCLEOTIDE SEQUENCE [LARGE SCALE GENOMIC DNA]</scope>
    <source>
        <strain evidence="2 3">ATCC 29799</strain>
    </source>
</reference>
<dbReference type="Proteomes" id="UP000003639">
    <property type="component" value="Unassembled WGS sequence"/>
</dbReference>
<dbReference type="EMBL" id="AAXG02000008">
    <property type="protein sequence ID" value="EDN00968.1"/>
    <property type="molecule type" value="Genomic_DNA"/>
</dbReference>
<protein>
    <recommendedName>
        <fullName evidence="1">DUF3298 domain-containing protein</fullName>
    </recommendedName>
</protein>
<dbReference type="eggNOG" id="COG4461">
    <property type="taxonomic scope" value="Bacteria"/>
</dbReference>
<dbReference type="InterPro" id="IPR037126">
    <property type="entry name" value="PdaC/RsiV-like_sf"/>
</dbReference>
<evidence type="ECO:0000259" key="1">
    <source>
        <dbReference type="Pfam" id="PF11738"/>
    </source>
</evidence>
<dbReference type="OrthoDB" id="5637at2"/>
<name>A6NSL1_9FIRM</name>
<dbReference type="Gene3D" id="3.90.640.20">
    <property type="entry name" value="Heat-shock cognate protein, ATPase"/>
    <property type="match status" value="1"/>
</dbReference>
<accession>A6NSL1</accession>
<dbReference type="InterPro" id="IPR021729">
    <property type="entry name" value="DUF3298"/>
</dbReference>
<evidence type="ECO:0000313" key="3">
    <source>
        <dbReference type="Proteomes" id="UP000003639"/>
    </source>
</evidence>
<dbReference type="AlphaFoldDB" id="A6NSL1"/>
<comment type="caution">
    <text evidence="2">The sequence shown here is derived from an EMBL/GenBank/DDBJ whole genome shotgun (WGS) entry which is preliminary data.</text>
</comment>
<dbReference type="STRING" id="411467.BACCAP_01190"/>
<organism evidence="2 3">
    <name type="scientific">Pseudoflavonifractor capillosus ATCC 29799</name>
    <dbReference type="NCBI Taxonomy" id="411467"/>
    <lineage>
        <taxon>Bacteria</taxon>
        <taxon>Bacillati</taxon>
        <taxon>Bacillota</taxon>
        <taxon>Clostridia</taxon>
        <taxon>Eubacteriales</taxon>
        <taxon>Oscillospiraceae</taxon>
        <taxon>Pseudoflavonifractor</taxon>
    </lineage>
</organism>
<reference evidence="2 3" key="2">
    <citation type="submission" date="2007-06" db="EMBL/GenBank/DDBJ databases">
        <title>Draft genome sequence of Pseudoflavonifractor capillosus ATCC 29799.</title>
        <authorList>
            <person name="Sudarsanam P."/>
            <person name="Ley R."/>
            <person name="Guruge J."/>
            <person name="Turnbaugh P.J."/>
            <person name="Mahowald M."/>
            <person name="Liep D."/>
            <person name="Gordon J."/>
        </authorList>
    </citation>
    <scope>NUCLEOTIDE SEQUENCE [LARGE SCALE GENOMIC DNA]</scope>
    <source>
        <strain evidence="2 3">ATCC 29799</strain>
    </source>
</reference>
<sequence>MELGKRRVESVEVGSVPEEKVLTLEEEPVLTLSLRIPTLEGDTPPLRRIGRCFARQAQVWRARWEGPLYAAACAALTEAREQSRPFVPWTAALDFTVTRSGGGLLSLHTDAAERHGTARPLLVRSGETWDLTSGTPVSLSSLFPSGRRWRQQVLSAIEEQCAGRAASGEFLFYEDWPRRVALDFDPDNFYLTEDGVVVFYPLHTLCPAAEGIPEFPLTLPEISQ</sequence>